<sequence>EVFLMLSLISRLAIGIFIQLLYWEPFVALEHNTIHLKNKQGGYSIVDNMGRQGIVIVALPRKFGCPCWCWKSHMTLIQQDFICLANKSMKYAFFTWEGVATDLLTVLVWNGLGSGRVQVRAVQLRHLMHVIGKADASLVV</sequence>
<organism evidence="1 2">
    <name type="scientific">Ambrosia artemisiifolia</name>
    <name type="common">Common ragweed</name>
    <dbReference type="NCBI Taxonomy" id="4212"/>
    <lineage>
        <taxon>Eukaryota</taxon>
        <taxon>Viridiplantae</taxon>
        <taxon>Streptophyta</taxon>
        <taxon>Embryophyta</taxon>
        <taxon>Tracheophyta</taxon>
        <taxon>Spermatophyta</taxon>
        <taxon>Magnoliopsida</taxon>
        <taxon>eudicotyledons</taxon>
        <taxon>Gunneridae</taxon>
        <taxon>Pentapetalae</taxon>
        <taxon>asterids</taxon>
        <taxon>campanulids</taxon>
        <taxon>Asterales</taxon>
        <taxon>Asteraceae</taxon>
        <taxon>Asteroideae</taxon>
        <taxon>Heliantheae alliance</taxon>
        <taxon>Heliantheae</taxon>
        <taxon>Ambrosia</taxon>
    </lineage>
</organism>
<dbReference type="Proteomes" id="UP001206925">
    <property type="component" value="Unassembled WGS sequence"/>
</dbReference>
<reference evidence="1" key="1">
    <citation type="submission" date="2022-06" db="EMBL/GenBank/DDBJ databases">
        <title>Uncovering the hologenomic basis of an extraordinary plant invasion.</title>
        <authorList>
            <person name="Bieker V.C."/>
            <person name="Martin M.D."/>
            <person name="Gilbert T."/>
            <person name="Hodgins K."/>
            <person name="Battlay P."/>
            <person name="Petersen B."/>
            <person name="Wilson J."/>
        </authorList>
    </citation>
    <scope>NUCLEOTIDE SEQUENCE</scope>
    <source>
        <strain evidence="1">AA19_3_7</strain>
        <tissue evidence="1">Leaf</tissue>
    </source>
</reference>
<protein>
    <submittedName>
        <fullName evidence="1">Uncharacterized protein</fullName>
    </submittedName>
</protein>
<dbReference type="AlphaFoldDB" id="A0AAD5G8T7"/>
<dbReference type="EMBL" id="JAMZMK010010175">
    <property type="protein sequence ID" value="KAI7732729.1"/>
    <property type="molecule type" value="Genomic_DNA"/>
</dbReference>
<keyword evidence="2" id="KW-1185">Reference proteome</keyword>
<name>A0AAD5G8T7_AMBAR</name>
<accession>A0AAD5G8T7</accession>
<gene>
    <name evidence="1" type="ORF">M8C21_001907</name>
</gene>
<proteinExistence type="predicted"/>
<feature type="non-terminal residue" evidence="1">
    <location>
        <position position="1"/>
    </location>
</feature>
<comment type="caution">
    <text evidence="1">The sequence shown here is derived from an EMBL/GenBank/DDBJ whole genome shotgun (WGS) entry which is preliminary data.</text>
</comment>
<evidence type="ECO:0000313" key="2">
    <source>
        <dbReference type="Proteomes" id="UP001206925"/>
    </source>
</evidence>
<feature type="non-terminal residue" evidence="1">
    <location>
        <position position="140"/>
    </location>
</feature>
<evidence type="ECO:0000313" key="1">
    <source>
        <dbReference type="EMBL" id="KAI7732729.1"/>
    </source>
</evidence>